<dbReference type="Proteomes" id="UP001152755">
    <property type="component" value="Unassembled WGS sequence"/>
</dbReference>
<name>A0A9X4MAQ0_9ACTN</name>
<dbReference type="RefSeq" id="WP_277830386.1">
    <property type="nucleotide sequence ID" value="NZ_JAAIVF010000001.1"/>
</dbReference>
<dbReference type="AlphaFoldDB" id="A0A9X4MAQ0"/>
<sequence>MAISLVDAKYLQECYGIPVQTWAVWRTKQIGPPWVKLNRLVRYDLALVDSWIAANTVTPADA</sequence>
<keyword evidence="1" id="KW-0238">DNA-binding</keyword>
<comment type="caution">
    <text evidence="1">The sequence shown here is derived from an EMBL/GenBank/DDBJ whole genome shotgun (WGS) entry which is preliminary data.</text>
</comment>
<accession>A0A9X4MAQ0</accession>
<protein>
    <submittedName>
        <fullName evidence="1">DNA-binding protein</fullName>
    </submittedName>
</protein>
<proteinExistence type="predicted"/>
<reference evidence="1" key="1">
    <citation type="submission" date="2022-08" db="EMBL/GenBank/DDBJ databases">
        <title>Genome analysis of Corynebacteriales strain.</title>
        <authorList>
            <person name="Lee S.D."/>
        </authorList>
    </citation>
    <scope>NUCLEOTIDE SEQUENCE</scope>
    <source>
        <strain evidence="1">D3-21</strain>
    </source>
</reference>
<dbReference type="EMBL" id="JANRHA010000023">
    <property type="protein sequence ID" value="MDG3017086.1"/>
    <property type="molecule type" value="Genomic_DNA"/>
</dbReference>
<evidence type="ECO:0000313" key="2">
    <source>
        <dbReference type="Proteomes" id="UP001152755"/>
    </source>
</evidence>
<keyword evidence="2" id="KW-1185">Reference proteome</keyword>
<organism evidence="1 2">
    <name type="scientific">Speluncibacter jeojiensis</name>
    <dbReference type="NCBI Taxonomy" id="2710754"/>
    <lineage>
        <taxon>Bacteria</taxon>
        <taxon>Bacillati</taxon>
        <taxon>Actinomycetota</taxon>
        <taxon>Actinomycetes</taxon>
        <taxon>Mycobacteriales</taxon>
        <taxon>Speluncibacteraceae</taxon>
        <taxon>Speluncibacter</taxon>
    </lineage>
</organism>
<evidence type="ECO:0000313" key="1">
    <source>
        <dbReference type="EMBL" id="MDG3017086.1"/>
    </source>
</evidence>
<gene>
    <name evidence="1" type="ORF">NVS88_21255</name>
</gene>
<dbReference type="GO" id="GO:0003677">
    <property type="term" value="F:DNA binding"/>
    <property type="evidence" value="ECO:0007669"/>
    <property type="project" value="UniProtKB-KW"/>
</dbReference>